<dbReference type="Gene3D" id="1.10.390.10">
    <property type="entry name" value="Neutral Protease Domain 2"/>
    <property type="match status" value="1"/>
</dbReference>
<dbReference type="InterPro" id="IPR050728">
    <property type="entry name" value="Zinc_Metalloprotease_M4"/>
</dbReference>
<keyword evidence="3 8" id="KW-0732">Signal</keyword>
<feature type="signal peptide" evidence="8">
    <location>
        <begin position="1"/>
        <end position="27"/>
    </location>
</feature>
<name>A0A0K1EFI3_CHOCO</name>
<dbReference type="RefSeq" id="WP_050431677.1">
    <property type="nucleotide sequence ID" value="NZ_CP012159.1"/>
</dbReference>
<keyword evidence="5" id="KW-0862">Zinc</keyword>
<dbReference type="PANTHER" id="PTHR33794">
    <property type="entry name" value="BACILLOLYSIN"/>
    <property type="match status" value="1"/>
</dbReference>
<dbReference type="KEGG" id="ccro:CMC5_037690"/>
<dbReference type="Proteomes" id="UP000067626">
    <property type="component" value="Chromosome"/>
</dbReference>
<evidence type="ECO:0000256" key="7">
    <source>
        <dbReference type="SAM" id="MobiDB-lite"/>
    </source>
</evidence>
<feature type="chain" id="PRO_5005459380" description="FTP domain-containing protein" evidence="8">
    <location>
        <begin position="28"/>
        <end position="761"/>
    </location>
</feature>
<dbReference type="InterPro" id="IPR027268">
    <property type="entry name" value="Peptidase_M4/M1_CTD_sf"/>
</dbReference>
<sequence>MHRQLSIAPLTALALILSTGIASVASAASPGTPLARGAASGRAVEWYDVRDHAAAQSASALQAGPRVTAERFLQGAAAELRLEGVDLETKVELKSGSSHTVRFTQTYRGLPVIGSAVAVRVGAGGAPRAAIVDVARGLSVSTEPTLDEGAARLVVEEQLGMSLVQSPAIQLAVLPVAEQPGKLVWMVDIHQGTRHQTRYLVDAHGGGIQGIRPMAMDAMGRVYQISAANTPEPVDVTLTDLVTSNPQRLTGWNGNLVVTNYVSGSQQNSYTVEQSLGPNSGEDFLYDPPADPRDPTDGFAQVNVYYHMTRIRDYFVDTHGVDTSPASWKVTAVANLMENGQPFDNAFFAPEAGNVVGGQFSSPNLLGIYQGTMNDFSIDSDVFLHEFGHYISHNAVGYNQGQFGMSAYGLSPWSGAIDEGIADYFACSLNGNSLLGEASLVPLGAGRELQDTAKVCPDHVVGQVHEDGEIIGSLGWTLRTALGQEIADRLVWGAVQSLTPGVSLGDFARGLLQTADELLTSGEMNEEDVRTVEEAIAARGLDDCDHVLEVTPGEDRNLVLMGLGTMAQGFGISCEQAKGFLSLHSFFHFSARANAGDTALRFSVQLTPVGGGPLEWSIYARRSQSVSMAPSGPLGFPAAQGYDFKVEGLNATDGTLLIDASVDPAFEPGIPYYFVIENKNCPTAQLRVSAESITPPSEGEGGAGGTGGQGGSVPQSNDTPDDSGCGCTVAGDEAPSGGRWAGLLGLGLAAAAVTRRRFVRR</sequence>
<protein>
    <recommendedName>
        <fullName evidence="9">FTP domain-containing protein</fullName>
    </recommendedName>
</protein>
<accession>A0A0K1EFI3</accession>
<organism evidence="10 11">
    <name type="scientific">Chondromyces crocatus</name>
    <dbReference type="NCBI Taxonomy" id="52"/>
    <lineage>
        <taxon>Bacteria</taxon>
        <taxon>Pseudomonadati</taxon>
        <taxon>Myxococcota</taxon>
        <taxon>Polyangia</taxon>
        <taxon>Polyangiales</taxon>
        <taxon>Polyangiaceae</taxon>
        <taxon>Chondromyces</taxon>
    </lineage>
</organism>
<dbReference type="OrthoDB" id="5377264at2"/>
<evidence type="ECO:0000256" key="3">
    <source>
        <dbReference type="ARBA" id="ARBA00022729"/>
    </source>
</evidence>
<evidence type="ECO:0000256" key="8">
    <source>
        <dbReference type="SAM" id="SignalP"/>
    </source>
</evidence>
<evidence type="ECO:0000256" key="4">
    <source>
        <dbReference type="ARBA" id="ARBA00022801"/>
    </source>
</evidence>
<evidence type="ECO:0000259" key="9">
    <source>
        <dbReference type="Pfam" id="PF07504"/>
    </source>
</evidence>
<evidence type="ECO:0000256" key="2">
    <source>
        <dbReference type="ARBA" id="ARBA00022723"/>
    </source>
</evidence>
<proteinExistence type="predicted"/>
<dbReference type="Pfam" id="PF07504">
    <property type="entry name" value="FTP"/>
    <property type="match status" value="1"/>
</dbReference>
<keyword evidence="11" id="KW-1185">Reference proteome</keyword>
<evidence type="ECO:0000313" key="11">
    <source>
        <dbReference type="Proteomes" id="UP000067626"/>
    </source>
</evidence>
<keyword evidence="6" id="KW-0482">Metalloprotease</keyword>
<feature type="domain" description="FTP" evidence="9">
    <location>
        <begin position="95"/>
        <end position="126"/>
    </location>
</feature>
<dbReference type="PANTHER" id="PTHR33794:SF1">
    <property type="entry name" value="BACILLOLYSIN"/>
    <property type="match status" value="1"/>
</dbReference>
<evidence type="ECO:0000256" key="5">
    <source>
        <dbReference type="ARBA" id="ARBA00022833"/>
    </source>
</evidence>
<keyword evidence="1" id="KW-0645">Protease</keyword>
<feature type="compositionally biased region" description="Gly residues" evidence="7">
    <location>
        <begin position="699"/>
        <end position="711"/>
    </location>
</feature>
<dbReference type="SUPFAM" id="SSF55486">
    <property type="entry name" value="Metalloproteases ('zincins'), catalytic domain"/>
    <property type="match status" value="1"/>
</dbReference>
<dbReference type="STRING" id="52.CMC5_037690"/>
<reference evidence="10 11" key="1">
    <citation type="submission" date="2015-07" db="EMBL/GenBank/DDBJ databases">
        <title>Genome analysis of myxobacterium Chondromyces crocatus Cm c5 reveals a high potential for natural compound synthesis and the genetic basis for the loss of fruiting body formation.</title>
        <authorList>
            <person name="Zaburannyi N."/>
            <person name="Bunk B."/>
            <person name="Maier J."/>
            <person name="Overmann J."/>
            <person name="Mueller R."/>
        </authorList>
    </citation>
    <scope>NUCLEOTIDE SEQUENCE [LARGE SCALE GENOMIC DNA]</scope>
    <source>
        <strain evidence="10 11">Cm c5</strain>
    </source>
</reference>
<keyword evidence="4" id="KW-0378">Hydrolase</keyword>
<feature type="region of interest" description="Disordered" evidence="7">
    <location>
        <begin position="693"/>
        <end position="730"/>
    </location>
</feature>
<dbReference type="InterPro" id="IPR011096">
    <property type="entry name" value="FTP_domain"/>
</dbReference>
<gene>
    <name evidence="10" type="ORF">CMC5_037690</name>
</gene>
<evidence type="ECO:0000256" key="1">
    <source>
        <dbReference type="ARBA" id="ARBA00022670"/>
    </source>
</evidence>
<dbReference type="Gene3D" id="3.10.170.10">
    <property type="match status" value="1"/>
</dbReference>
<evidence type="ECO:0000313" key="10">
    <source>
        <dbReference type="EMBL" id="AKT39620.1"/>
    </source>
</evidence>
<dbReference type="AlphaFoldDB" id="A0A0K1EFI3"/>
<keyword evidence="2" id="KW-0479">Metal-binding</keyword>
<evidence type="ECO:0000256" key="6">
    <source>
        <dbReference type="ARBA" id="ARBA00023049"/>
    </source>
</evidence>
<dbReference type="EMBL" id="CP012159">
    <property type="protein sequence ID" value="AKT39620.1"/>
    <property type="molecule type" value="Genomic_DNA"/>
</dbReference>